<dbReference type="CDD" id="cd07363">
    <property type="entry name" value="45_DOPA_Dioxygenase"/>
    <property type="match status" value="1"/>
</dbReference>
<reference evidence="7 8" key="1">
    <citation type="submission" date="2019-05" db="EMBL/GenBank/DDBJ databases">
        <title>OXA-830, a novel chromosomally encoded expanded-spectrum class D beta-lactamase in Aeromonas simiae.</title>
        <authorList>
            <person name="Zhou W."/>
            <person name="Chen Q."/>
        </authorList>
    </citation>
    <scope>NUCLEOTIDE SEQUENCE [LARGE SCALE GENOMIC DNA]</scope>
    <source>
        <strain evidence="7 8">A6</strain>
    </source>
</reference>
<gene>
    <name evidence="7" type="ORF">FE240_05120</name>
</gene>
<dbReference type="Pfam" id="PF02900">
    <property type="entry name" value="LigB"/>
    <property type="match status" value="1"/>
</dbReference>
<organism evidence="7 8">
    <name type="scientific">Aeromonas simiae</name>
    <dbReference type="NCBI Taxonomy" id="218936"/>
    <lineage>
        <taxon>Bacteria</taxon>
        <taxon>Pseudomonadati</taxon>
        <taxon>Pseudomonadota</taxon>
        <taxon>Gammaproteobacteria</taxon>
        <taxon>Aeromonadales</taxon>
        <taxon>Aeromonadaceae</taxon>
        <taxon>Aeromonas</taxon>
    </lineage>
</organism>
<accession>A0A5J6WTJ4</accession>
<dbReference type="InterPro" id="IPR004183">
    <property type="entry name" value="Xdiol_dOase_suB"/>
</dbReference>
<dbReference type="EMBL" id="CP040449">
    <property type="protein sequence ID" value="QFI54130.1"/>
    <property type="molecule type" value="Genomic_DNA"/>
</dbReference>
<comment type="cofactor">
    <cofactor evidence="1">
        <name>Zn(2+)</name>
        <dbReference type="ChEBI" id="CHEBI:29105"/>
    </cofactor>
</comment>
<name>A0A5J6WTJ4_9GAMM</name>
<evidence type="ECO:0000313" key="8">
    <source>
        <dbReference type="Proteomes" id="UP000594034"/>
    </source>
</evidence>
<evidence type="ECO:0000256" key="3">
    <source>
        <dbReference type="ARBA" id="ARBA00022723"/>
    </source>
</evidence>
<keyword evidence="5" id="KW-0560">Oxidoreductase</keyword>
<keyword evidence="3" id="KW-0479">Metal-binding</keyword>
<proteinExistence type="inferred from homology"/>
<evidence type="ECO:0000256" key="2">
    <source>
        <dbReference type="ARBA" id="ARBA00007581"/>
    </source>
</evidence>
<dbReference type="AlphaFoldDB" id="A0A5J6WTJ4"/>
<evidence type="ECO:0000259" key="6">
    <source>
        <dbReference type="Pfam" id="PF02900"/>
    </source>
</evidence>
<comment type="similarity">
    <text evidence="2">Belongs to the DODA-type extradiol aromatic ring-opening dioxygenase family.</text>
</comment>
<dbReference type="RefSeq" id="WP_193003643.1">
    <property type="nucleotide sequence ID" value="NZ_CP040449.1"/>
</dbReference>
<dbReference type="InterPro" id="IPR014436">
    <property type="entry name" value="Extradiol_dOase_DODA"/>
</dbReference>
<dbReference type="Proteomes" id="UP000594034">
    <property type="component" value="Chromosome"/>
</dbReference>
<evidence type="ECO:0000256" key="5">
    <source>
        <dbReference type="ARBA" id="ARBA00023002"/>
    </source>
</evidence>
<dbReference type="PANTHER" id="PTHR30096:SF0">
    <property type="entry name" value="4,5-DOPA DIOXYGENASE EXTRADIOL-LIKE PROTEIN"/>
    <property type="match status" value="1"/>
</dbReference>
<dbReference type="KEGG" id="asim:FE240_05120"/>
<sequence length="256" mass="28142">MSTPAPVWFISHGAPDLVIRRQCATTFLEGLTLPDDLKGLVVISAHWFSQELQINLQPGPELMYDFYGFPDALYEIRWPGHTPAWLGERLLALFAAEAMPLQGVARPFDHGVWSPLSLIDPEATTPLVQISIPASWSPAQLWQLGALLAPLRSEGIAILASGAITHNLRALEWDGGRTAPWASDFVAWLESAMAAQDKAALIDYRARAPHAAMAHPHDDHLRPLFIALGAAGADQPERLHQSWDLGNLYMGSYRFG</sequence>
<evidence type="ECO:0000256" key="4">
    <source>
        <dbReference type="ARBA" id="ARBA00022833"/>
    </source>
</evidence>
<dbReference type="GO" id="GO:0016702">
    <property type="term" value="F:oxidoreductase activity, acting on single donors with incorporation of molecular oxygen, incorporation of two atoms of oxygen"/>
    <property type="evidence" value="ECO:0007669"/>
    <property type="project" value="UniProtKB-ARBA"/>
</dbReference>
<evidence type="ECO:0000313" key="7">
    <source>
        <dbReference type="EMBL" id="QFI54130.1"/>
    </source>
</evidence>
<dbReference type="GO" id="GO:0008198">
    <property type="term" value="F:ferrous iron binding"/>
    <property type="evidence" value="ECO:0007669"/>
    <property type="project" value="InterPro"/>
</dbReference>
<keyword evidence="4" id="KW-0862">Zinc</keyword>
<keyword evidence="8" id="KW-1185">Reference proteome</keyword>
<dbReference type="Gene3D" id="3.40.830.10">
    <property type="entry name" value="LigB-like"/>
    <property type="match status" value="1"/>
</dbReference>
<dbReference type="PIRSF" id="PIRSF006157">
    <property type="entry name" value="Doxgns_DODA"/>
    <property type="match status" value="1"/>
</dbReference>
<feature type="domain" description="Extradiol ring-cleavage dioxygenase class III enzyme subunit B" evidence="6">
    <location>
        <begin position="38"/>
        <end position="248"/>
    </location>
</feature>
<dbReference type="GO" id="GO:0008270">
    <property type="term" value="F:zinc ion binding"/>
    <property type="evidence" value="ECO:0007669"/>
    <property type="project" value="InterPro"/>
</dbReference>
<keyword evidence="7" id="KW-0223">Dioxygenase</keyword>
<evidence type="ECO:0000256" key="1">
    <source>
        <dbReference type="ARBA" id="ARBA00001947"/>
    </source>
</evidence>
<dbReference type="PANTHER" id="PTHR30096">
    <property type="entry name" value="4,5-DOPA DIOXYGENASE EXTRADIOL-LIKE PROTEIN"/>
    <property type="match status" value="1"/>
</dbReference>
<dbReference type="SUPFAM" id="SSF53213">
    <property type="entry name" value="LigB-like"/>
    <property type="match status" value="1"/>
</dbReference>
<protein>
    <submittedName>
        <fullName evidence="7">Dioxygenase</fullName>
    </submittedName>
</protein>